<dbReference type="SUPFAM" id="SSF53807">
    <property type="entry name" value="Helical backbone' metal receptor"/>
    <property type="match status" value="1"/>
</dbReference>
<feature type="chain" id="PRO_5038457518" evidence="5">
    <location>
        <begin position="22"/>
        <end position="297"/>
    </location>
</feature>
<dbReference type="Pfam" id="PF08139">
    <property type="entry name" value="LPAM_1"/>
    <property type="match status" value="1"/>
</dbReference>
<reference evidence="7 8" key="1">
    <citation type="submission" date="2018-03" db="EMBL/GenBank/DDBJ databases">
        <title>Aerobic endospore-forming bacteria genome sequencing and assembly.</title>
        <authorList>
            <person name="Cavalcante D.A."/>
            <person name="Driks A."/>
            <person name="Putonti C."/>
            <person name="De-Souza M.T."/>
        </authorList>
    </citation>
    <scope>NUCLEOTIDE SEQUENCE [LARGE SCALE GENOMIC DNA]</scope>
    <source>
        <strain evidence="7 8">SDF0037</strain>
    </source>
</reference>
<dbReference type="PROSITE" id="PS50983">
    <property type="entry name" value="FE_B12_PBP"/>
    <property type="match status" value="1"/>
</dbReference>
<dbReference type="InterPro" id="IPR012640">
    <property type="entry name" value="Membr_lipoprot_lipid_attach_CS"/>
</dbReference>
<feature type="domain" description="Fe/B12 periplasmic-binding" evidence="6">
    <location>
        <begin position="39"/>
        <end position="297"/>
    </location>
</feature>
<dbReference type="PROSITE" id="PS51257">
    <property type="entry name" value="PROKAR_LIPOPROTEIN"/>
    <property type="match status" value="1"/>
</dbReference>
<evidence type="ECO:0000256" key="1">
    <source>
        <dbReference type="ARBA" id="ARBA00004193"/>
    </source>
</evidence>
<dbReference type="InterPro" id="IPR051313">
    <property type="entry name" value="Bact_iron-sidero_bind"/>
</dbReference>
<name>A0A544UMY9_LYSSH</name>
<dbReference type="InterPro" id="IPR002491">
    <property type="entry name" value="ABC_transptr_periplasmic_BD"/>
</dbReference>
<dbReference type="RefSeq" id="WP_142508311.1">
    <property type="nucleotide sequence ID" value="NZ_SADV01000005.1"/>
</dbReference>
<evidence type="ECO:0000256" key="3">
    <source>
        <dbReference type="ARBA" id="ARBA00022448"/>
    </source>
</evidence>
<comment type="subcellular location">
    <subcellularLocation>
        <location evidence="1">Cell membrane</location>
        <topology evidence="1">Lipid-anchor</topology>
    </subcellularLocation>
</comment>
<sequence length="297" mass="33236">MKKYLLFIVLTLMLAACQSNEASTSEATTDTKAEETSETRIVDLSGSTEEFLKLGVTPVASGNVDMADHTQFAPLISEQLKDTVNVGWYGQPASPEVVSGTAPDKIFITQRQESIKESLEKIAPVVVVPHMYYEFEERFRFIAKELDKEEEMVAWYANYKEQAAELGDKVKAKVGADKTFMVMEATAKELRVYASAGLADLLFEDMQLKADENTPEPDGWGGKVVSLEVLSHINPDYIWMMKDNNETVIDGLDLWKNLNAVKAGNVYNITSSQNYNESFSAFGRENLLKVIEEQMLK</sequence>
<evidence type="ECO:0000256" key="2">
    <source>
        <dbReference type="ARBA" id="ARBA00008814"/>
    </source>
</evidence>
<comment type="caution">
    <text evidence="7">The sequence shown here is derived from an EMBL/GenBank/DDBJ whole genome shotgun (WGS) entry which is preliminary data.</text>
</comment>
<accession>A0A544UMY9</accession>
<protein>
    <submittedName>
        <fullName evidence="7">ABC transporter substrate-binding protein</fullName>
    </submittedName>
</protein>
<keyword evidence="3" id="KW-0813">Transport</keyword>
<dbReference type="GO" id="GO:1901678">
    <property type="term" value="P:iron coordination entity transport"/>
    <property type="evidence" value="ECO:0007669"/>
    <property type="project" value="UniProtKB-ARBA"/>
</dbReference>
<dbReference type="EMBL" id="SADV01000005">
    <property type="protein sequence ID" value="TQR35203.1"/>
    <property type="molecule type" value="Genomic_DNA"/>
</dbReference>
<evidence type="ECO:0000313" key="7">
    <source>
        <dbReference type="EMBL" id="TQR35203.1"/>
    </source>
</evidence>
<dbReference type="Gene3D" id="3.40.50.1980">
    <property type="entry name" value="Nitrogenase molybdenum iron protein domain"/>
    <property type="match status" value="2"/>
</dbReference>
<dbReference type="Pfam" id="PF01497">
    <property type="entry name" value="Peripla_BP_2"/>
    <property type="match status" value="1"/>
</dbReference>
<evidence type="ECO:0000259" key="6">
    <source>
        <dbReference type="PROSITE" id="PS50983"/>
    </source>
</evidence>
<dbReference type="AlphaFoldDB" id="A0A544UMY9"/>
<proteinExistence type="inferred from homology"/>
<comment type="similarity">
    <text evidence="2">Belongs to the bacterial solute-binding protein 8 family.</text>
</comment>
<evidence type="ECO:0000256" key="4">
    <source>
        <dbReference type="ARBA" id="ARBA00022729"/>
    </source>
</evidence>
<organism evidence="7 8">
    <name type="scientific">Lysinibacillus sphaericus</name>
    <name type="common">Bacillus sphaericus</name>
    <dbReference type="NCBI Taxonomy" id="1421"/>
    <lineage>
        <taxon>Bacteria</taxon>
        <taxon>Bacillati</taxon>
        <taxon>Bacillota</taxon>
        <taxon>Bacilli</taxon>
        <taxon>Bacillales</taxon>
        <taxon>Bacillaceae</taxon>
        <taxon>Lysinibacillus</taxon>
    </lineage>
</organism>
<dbReference type="PANTHER" id="PTHR30532:SF21">
    <property type="entry name" value="SIDEROPHORE-BINDING LIPOPROTEIN YFIY-RELATED"/>
    <property type="match status" value="1"/>
</dbReference>
<dbReference type="OrthoDB" id="9807321at2"/>
<evidence type="ECO:0000256" key="5">
    <source>
        <dbReference type="SAM" id="SignalP"/>
    </source>
</evidence>
<feature type="signal peptide" evidence="5">
    <location>
        <begin position="1"/>
        <end position="21"/>
    </location>
</feature>
<evidence type="ECO:0000313" key="8">
    <source>
        <dbReference type="Proteomes" id="UP000317944"/>
    </source>
</evidence>
<keyword evidence="4 5" id="KW-0732">Signal</keyword>
<dbReference type="PANTHER" id="PTHR30532">
    <property type="entry name" value="IRON III DICITRATE-BINDING PERIPLASMIC PROTEIN"/>
    <property type="match status" value="1"/>
</dbReference>
<dbReference type="Proteomes" id="UP000317944">
    <property type="component" value="Unassembled WGS sequence"/>
</dbReference>
<dbReference type="GO" id="GO:0005886">
    <property type="term" value="C:plasma membrane"/>
    <property type="evidence" value="ECO:0007669"/>
    <property type="project" value="UniProtKB-SubCell"/>
</dbReference>
<gene>
    <name evidence="7" type="ORF">C7Y47_08110</name>
</gene>
<dbReference type="GO" id="GO:0030288">
    <property type="term" value="C:outer membrane-bounded periplasmic space"/>
    <property type="evidence" value="ECO:0007669"/>
    <property type="project" value="TreeGrafter"/>
</dbReference>